<dbReference type="Gene3D" id="1.10.443.10">
    <property type="entry name" value="Intergrase catalytic core"/>
    <property type="match status" value="1"/>
</dbReference>
<dbReference type="InterPro" id="IPR013762">
    <property type="entry name" value="Integrase-like_cat_sf"/>
</dbReference>
<dbReference type="Proteomes" id="UP000243053">
    <property type="component" value="Unassembled WGS sequence"/>
</dbReference>
<evidence type="ECO:0000256" key="1">
    <source>
        <dbReference type="ARBA" id="ARBA00023172"/>
    </source>
</evidence>
<dbReference type="SUPFAM" id="SSF56349">
    <property type="entry name" value="DNA breaking-rejoining enzymes"/>
    <property type="match status" value="1"/>
</dbReference>
<dbReference type="EMBL" id="MAAF01000025">
    <property type="protein sequence ID" value="OUR83835.1"/>
    <property type="molecule type" value="Genomic_DNA"/>
</dbReference>
<dbReference type="GO" id="GO:0015074">
    <property type="term" value="P:DNA integration"/>
    <property type="evidence" value="ECO:0007669"/>
    <property type="project" value="InterPro"/>
</dbReference>
<gene>
    <name evidence="3" type="ORF">A9Q75_04215</name>
</gene>
<dbReference type="InterPro" id="IPR002104">
    <property type="entry name" value="Integrase_catalytic"/>
</dbReference>
<name>A0A1Y5ESN8_COLPS</name>
<dbReference type="AlphaFoldDB" id="A0A1Y5ESN8"/>
<dbReference type="GO" id="GO:0003677">
    <property type="term" value="F:DNA binding"/>
    <property type="evidence" value="ECO:0007669"/>
    <property type="project" value="InterPro"/>
</dbReference>
<organism evidence="3 4">
    <name type="scientific">Colwellia psychrerythraea</name>
    <name type="common">Vibrio psychroerythus</name>
    <dbReference type="NCBI Taxonomy" id="28229"/>
    <lineage>
        <taxon>Bacteria</taxon>
        <taxon>Pseudomonadati</taxon>
        <taxon>Pseudomonadota</taxon>
        <taxon>Gammaproteobacteria</taxon>
        <taxon>Alteromonadales</taxon>
        <taxon>Colwelliaceae</taxon>
        <taxon>Colwellia</taxon>
    </lineage>
</organism>
<comment type="caution">
    <text evidence="3">The sequence shown here is derived from an EMBL/GenBank/DDBJ whole genome shotgun (WGS) entry which is preliminary data.</text>
</comment>
<accession>A0A1Y5ESN8</accession>
<keyword evidence="1" id="KW-0233">DNA recombination</keyword>
<dbReference type="Pfam" id="PF00589">
    <property type="entry name" value="Phage_integrase"/>
    <property type="match status" value="1"/>
</dbReference>
<protein>
    <recommendedName>
        <fullName evidence="2">Tyr recombinase domain-containing protein</fullName>
    </recommendedName>
</protein>
<dbReference type="GO" id="GO:0006310">
    <property type="term" value="P:DNA recombination"/>
    <property type="evidence" value="ECO:0007669"/>
    <property type="project" value="UniProtKB-KW"/>
</dbReference>
<evidence type="ECO:0000313" key="4">
    <source>
        <dbReference type="Proteomes" id="UP000243053"/>
    </source>
</evidence>
<dbReference type="InterPro" id="IPR011010">
    <property type="entry name" value="DNA_brk_join_enz"/>
</dbReference>
<evidence type="ECO:0000259" key="2">
    <source>
        <dbReference type="PROSITE" id="PS51898"/>
    </source>
</evidence>
<reference evidence="4" key="1">
    <citation type="journal article" date="2017" name="Proc. Natl. Acad. Sci. U.S.A.">
        <title>Simulation of Deepwater Horizon oil plume reveals substrate specialization within a complex community of hydrocarbon degraders.</title>
        <authorList>
            <person name="Hu P."/>
            <person name="Dubinsky E.A."/>
            <person name="Probst A.J."/>
            <person name="Wang J."/>
            <person name="Sieber C.M.K."/>
            <person name="Tom L.M."/>
            <person name="Gardinali P."/>
            <person name="Banfield J.F."/>
            <person name="Atlas R.M."/>
            <person name="Andersen G.L."/>
        </authorList>
    </citation>
    <scope>NUCLEOTIDE SEQUENCE [LARGE SCALE GENOMIC DNA]</scope>
</reference>
<evidence type="ECO:0000313" key="3">
    <source>
        <dbReference type="EMBL" id="OUR83835.1"/>
    </source>
</evidence>
<dbReference type="PROSITE" id="PS51898">
    <property type="entry name" value="TYR_RECOMBINASE"/>
    <property type="match status" value="1"/>
</dbReference>
<proteinExistence type="predicted"/>
<sequence>MKENYHLTTRQYARIVKKWIASIGLDITSYGTHSMRRTKATLIYKKTKNLRAVQILLGHTKLESTVRYLGIEVDDALELSETIDI</sequence>
<feature type="domain" description="Tyr recombinase" evidence="2">
    <location>
        <begin position="1"/>
        <end position="84"/>
    </location>
</feature>